<dbReference type="Pfam" id="PF00015">
    <property type="entry name" value="MCPsignal"/>
    <property type="match status" value="1"/>
</dbReference>
<sequence>MLEWFEKRAPIRQKFDALLGVHVGLVTLSILATLLALGGAGPFVLLLSAAALVLTVITVRVARRRICDPYVGTVLRTEALAAGDLDSVIERTDYQDCVGRLSRAMGVFRDQAVALRLTSAERDVMVGQLSTAMNELARGNLAYRITTPFPGESEALRSDFNAALAQLADAMSQVTGSARAIDTGAAEIRTASADLSSRTEAQAARLEEASAAMQQVTTLVRESAARAAEINRAVSEAHGEAESGGSVVARAVDAMQAIQQSSQGVAQIVNVIDGIAFQTNLLALNAGVEAARAGDAGKGFAVVATEVRALAQRSADAAREIGQLIAASGTEVDRGVALVGETGAVLNQIVGRVGGVSALVEGISESAERQSAMLAEVAITVGELDRMTQQNAAMVEQSTAASRTLADVAQQLSSQMQRFAVDQVARPALASPAPATAPSPAPMHRAVRKAAPLPVTGNLALKTAPDGDWAEF</sequence>
<evidence type="ECO:0000259" key="6">
    <source>
        <dbReference type="PROSITE" id="PS50111"/>
    </source>
</evidence>
<dbReference type="GO" id="GO:0007165">
    <property type="term" value="P:signal transduction"/>
    <property type="evidence" value="ECO:0007669"/>
    <property type="project" value="UniProtKB-KW"/>
</dbReference>
<dbReference type="FunFam" id="1.10.287.950:FF:000001">
    <property type="entry name" value="Methyl-accepting chemotaxis sensory transducer"/>
    <property type="match status" value="1"/>
</dbReference>
<dbReference type="PRINTS" id="PR00260">
    <property type="entry name" value="CHEMTRNSDUCR"/>
</dbReference>
<keyword evidence="5" id="KW-0812">Transmembrane</keyword>
<reference evidence="8 9" key="1">
    <citation type="submission" date="2015-10" db="EMBL/GenBank/DDBJ databases">
        <title>Draft genome sequence of Novosphingobium fuchskuhlense DSM 25065 isolated from a surface water sample of the southwest basin of Lake Grosse Fuchskuhle.</title>
        <authorList>
            <person name="Ruckert C."/>
            <person name="Winkler A."/>
            <person name="Glaeser J."/>
            <person name="Grossart H.-P."/>
            <person name="Kalinowski J."/>
            <person name="Glaeser S."/>
        </authorList>
    </citation>
    <scope>NUCLEOTIDE SEQUENCE [LARGE SCALE GENOMIC DNA]</scope>
    <source>
        <strain evidence="8 9">FNE08-7</strain>
    </source>
</reference>
<keyword evidence="5" id="KW-0472">Membrane</keyword>
<dbReference type="STRING" id="1117702.AQZ52_17175"/>
<accession>A0A124JTU1</accession>
<keyword evidence="9" id="KW-1185">Reference proteome</keyword>
<evidence type="ECO:0000256" key="1">
    <source>
        <dbReference type="ARBA" id="ARBA00004370"/>
    </source>
</evidence>
<evidence type="ECO:0000256" key="2">
    <source>
        <dbReference type="ARBA" id="ARBA00022500"/>
    </source>
</evidence>
<dbReference type="RefSeq" id="WP_067913795.1">
    <property type="nucleotide sequence ID" value="NZ_KQ954246.1"/>
</dbReference>
<comment type="similarity">
    <text evidence="3">Belongs to the methyl-accepting chemotaxis (MCP) protein family.</text>
</comment>
<dbReference type="InterPro" id="IPR004090">
    <property type="entry name" value="Chemotax_Me-accpt_rcpt"/>
</dbReference>
<dbReference type="PROSITE" id="PS50111">
    <property type="entry name" value="CHEMOTAXIS_TRANSDUC_2"/>
    <property type="match status" value="1"/>
</dbReference>
<dbReference type="SUPFAM" id="SSF58104">
    <property type="entry name" value="Methyl-accepting chemotaxis protein (MCP) signaling domain"/>
    <property type="match status" value="1"/>
</dbReference>
<gene>
    <name evidence="8" type="ORF">AQZ52_17175</name>
</gene>
<feature type="domain" description="Methyl-accepting transducer" evidence="6">
    <location>
        <begin position="177"/>
        <end position="406"/>
    </location>
</feature>
<dbReference type="OrthoDB" id="5292010at2"/>
<dbReference type="PANTHER" id="PTHR43531">
    <property type="entry name" value="PROTEIN ICFG"/>
    <property type="match status" value="1"/>
</dbReference>
<dbReference type="Proteomes" id="UP000058012">
    <property type="component" value="Unassembled WGS sequence"/>
</dbReference>
<evidence type="ECO:0000313" key="9">
    <source>
        <dbReference type="Proteomes" id="UP000058012"/>
    </source>
</evidence>
<dbReference type="InterPro" id="IPR051310">
    <property type="entry name" value="MCP_chemotaxis"/>
</dbReference>
<dbReference type="GO" id="GO:0004888">
    <property type="term" value="F:transmembrane signaling receptor activity"/>
    <property type="evidence" value="ECO:0007669"/>
    <property type="project" value="InterPro"/>
</dbReference>
<name>A0A124JTU1_9SPHN</name>
<evidence type="ECO:0008006" key="10">
    <source>
        <dbReference type="Google" id="ProtNLM"/>
    </source>
</evidence>
<dbReference type="EMBL" id="LLZS01000009">
    <property type="protein sequence ID" value="KUR70532.1"/>
    <property type="molecule type" value="Genomic_DNA"/>
</dbReference>
<evidence type="ECO:0000256" key="4">
    <source>
        <dbReference type="PROSITE-ProRule" id="PRU00284"/>
    </source>
</evidence>
<evidence type="ECO:0000313" key="8">
    <source>
        <dbReference type="EMBL" id="KUR70532.1"/>
    </source>
</evidence>
<dbReference type="SMART" id="SM00283">
    <property type="entry name" value="MA"/>
    <property type="match status" value="1"/>
</dbReference>
<dbReference type="CDD" id="cd11386">
    <property type="entry name" value="MCP_signal"/>
    <property type="match status" value="1"/>
</dbReference>
<comment type="subcellular location">
    <subcellularLocation>
        <location evidence="1">Membrane</location>
    </subcellularLocation>
</comment>
<dbReference type="PANTHER" id="PTHR43531:SF11">
    <property type="entry name" value="METHYL-ACCEPTING CHEMOTAXIS PROTEIN 3"/>
    <property type="match status" value="1"/>
</dbReference>
<keyword evidence="5" id="KW-1133">Transmembrane helix</keyword>
<protein>
    <recommendedName>
        <fullName evidence="10">Chemotaxis protein</fullName>
    </recommendedName>
</protein>
<dbReference type="InterPro" id="IPR003660">
    <property type="entry name" value="HAMP_dom"/>
</dbReference>
<evidence type="ECO:0000259" key="7">
    <source>
        <dbReference type="PROSITE" id="PS50885"/>
    </source>
</evidence>
<evidence type="ECO:0000256" key="5">
    <source>
        <dbReference type="SAM" id="Phobius"/>
    </source>
</evidence>
<dbReference type="Gene3D" id="6.10.340.10">
    <property type="match status" value="1"/>
</dbReference>
<organism evidence="8 9">
    <name type="scientific">Novosphingobium fuchskuhlense</name>
    <dbReference type="NCBI Taxonomy" id="1117702"/>
    <lineage>
        <taxon>Bacteria</taxon>
        <taxon>Pseudomonadati</taxon>
        <taxon>Pseudomonadota</taxon>
        <taxon>Alphaproteobacteria</taxon>
        <taxon>Sphingomonadales</taxon>
        <taxon>Sphingomonadaceae</taxon>
        <taxon>Novosphingobium</taxon>
    </lineage>
</organism>
<evidence type="ECO:0000256" key="3">
    <source>
        <dbReference type="ARBA" id="ARBA00029447"/>
    </source>
</evidence>
<dbReference type="AlphaFoldDB" id="A0A124JTU1"/>
<comment type="caution">
    <text evidence="8">The sequence shown here is derived from an EMBL/GenBank/DDBJ whole genome shotgun (WGS) entry which is preliminary data.</text>
</comment>
<keyword evidence="4" id="KW-0807">Transducer</keyword>
<dbReference type="InterPro" id="IPR004089">
    <property type="entry name" value="MCPsignal_dom"/>
</dbReference>
<dbReference type="Gene3D" id="1.10.287.950">
    <property type="entry name" value="Methyl-accepting chemotaxis protein"/>
    <property type="match status" value="1"/>
</dbReference>
<proteinExistence type="inferred from homology"/>
<feature type="domain" description="HAMP" evidence="7">
    <location>
        <begin position="64"/>
        <end position="117"/>
    </location>
</feature>
<feature type="domain" description="HAMP" evidence="7">
    <location>
        <begin position="126"/>
        <end position="172"/>
    </location>
</feature>
<keyword evidence="2" id="KW-0145">Chemotaxis</keyword>
<dbReference type="GO" id="GO:0006935">
    <property type="term" value="P:chemotaxis"/>
    <property type="evidence" value="ECO:0007669"/>
    <property type="project" value="UniProtKB-KW"/>
</dbReference>
<feature type="transmembrane region" description="Helical" evidence="5">
    <location>
        <begin position="43"/>
        <end position="62"/>
    </location>
</feature>
<feature type="transmembrane region" description="Helical" evidence="5">
    <location>
        <begin position="17"/>
        <end position="37"/>
    </location>
</feature>
<dbReference type="GO" id="GO:0016020">
    <property type="term" value="C:membrane"/>
    <property type="evidence" value="ECO:0007669"/>
    <property type="project" value="UniProtKB-SubCell"/>
</dbReference>
<dbReference type="PROSITE" id="PS50885">
    <property type="entry name" value="HAMP"/>
    <property type="match status" value="2"/>
</dbReference>